<dbReference type="Proteomes" id="UP000198215">
    <property type="component" value="Chromosome I"/>
</dbReference>
<evidence type="ECO:0000259" key="11">
    <source>
        <dbReference type="Pfam" id="PF00724"/>
    </source>
</evidence>
<dbReference type="GO" id="GO:0010181">
    <property type="term" value="F:FMN binding"/>
    <property type="evidence" value="ECO:0007669"/>
    <property type="project" value="InterPro"/>
</dbReference>
<dbReference type="SUPFAM" id="SSF51395">
    <property type="entry name" value="FMN-linked oxidoreductases"/>
    <property type="match status" value="1"/>
</dbReference>
<dbReference type="InterPro" id="IPR036188">
    <property type="entry name" value="FAD/NAD-bd_sf"/>
</dbReference>
<dbReference type="InterPro" id="IPR013785">
    <property type="entry name" value="Aldolase_TIM"/>
</dbReference>
<dbReference type="PANTHER" id="PTHR42917">
    <property type="entry name" value="2,4-DIENOYL-COA REDUCTASE"/>
    <property type="match status" value="1"/>
</dbReference>
<dbReference type="InterPro" id="IPR051793">
    <property type="entry name" value="NADH:flavin_oxidoreductase"/>
</dbReference>
<dbReference type="Pfam" id="PF00724">
    <property type="entry name" value="Oxidored_FMN"/>
    <property type="match status" value="1"/>
</dbReference>
<feature type="domain" description="NADH:flavin oxidoreductase/NADH oxidase N-terminal" evidence="11">
    <location>
        <begin position="13"/>
        <end position="336"/>
    </location>
</feature>
<evidence type="ECO:0000256" key="8">
    <source>
        <dbReference type="ARBA" id="ARBA00023004"/>
    </source>
</evidence>
<name>A0A1C5K2F2_9ACTN</name>
<dbReference type="GO" id="GO:0016491">
    <property type="term" value="F:oxidoreductase activity"/>
    <property type="evidence" value="ECO:0007669"/>
    <property type="project" value="UniProtKB-KW"/>
</dbReference>
<gene>
    <name evidence="13" type="ORF">GA0070614_6048</name>
</gene>
<feature type="domain" description="FAD/NAD(P)-binding" evidence="12">
    <location>
        <begin position="381"/>
        <end position="626"/>
    </location>
</feature>
<evidence type="ECO:0000256" key="4">
    <source>
        <dbReference type="ARBA" id="ARBA00022630"/>
    </source>
</evidence>
<keyword evidence="9" id="KW-0411">Iron-sulfur</keyword>
<dbReference type="Gene3D" id="3.20.20.70">
    <property type="entry name" value="Aldolase class I"/>
    <property type="match status" value="1"/>
</dbReference>
<comment type="cofactor">
    <cofactor evidence="1">
        <name>FMN</name>
        <dbReference type="ChEBI" id="CHEBI:58210"/>
    </cofactor>
</comment>
<sequence length="704" mass="73227">MADEFRHVFRAGRIGSLHIPHRIVMGAMHLGLETREDGGAALAAFYAERARGGAGLMITGGAAVSVAGAGGRGYGVLGDVAFRDRLRRVVTTVHDAGGLIALQLFHAGRYASPTAFGVSPVAPSAVHSRFSGSTPQALTAAQIRATVADFARAAALGRELGFDAVEIMGSEGYLVDQFLSPLTNLRDDEWGGDARRRRRFGVEVTRAAREATGADFPIVVRFTGLDLMAGGTPHADVLDFARSLVAAGADALNVGVGWHESPVPSVQAIVPPGAWISVAAAVKAAVGSTPVIASNRVNRVGHAEDILATSGLDFVSMARPFLADPELITRSRRRRPVNVCIGCNQACIDRSLVDGEVSCMVNPRAGRELTALPARSARQLRLAVIGGGPAGLQAAHALASAGHRVDLYEAADGLGGQFRLAGRVPGKADYHATIDYFTADLDRLGVRMHVGRPIGAGDVPLLRAFAGLIVASGVRPRRVEIPGADLPHVLTYPQAFAGGALRGRVAIIGGGGIAVDLAHLAARGPERPDEIERFLRTYGLAAGPAPAAAELEVTILHRGPRIGPRLGRSSRWAVLADLRRHGVRIVSGVRFRRITSDGVHIVDAAGADAVVPADTVVIAAGQTADGVVPALARQAGVWHRVVGGARDADGLDAVRAFAEGFAVTADVVAELEQLTPAVHTTRAGRDAAQGRSGQLLVQGKAGHG</sequence>
<dbReference type="EMBL" id="LT607753">
    <property type="protein sequence ID" value="SCG76962.1"/>
    <property type="molecule type" value="Genomic_DNA"/>
</dbReference>
<keyword evidence="7" id="KW-0560">Oxidoreductase</keyword>
<dbReference type="GO" id="GO:0046872">
    <property type="term" value="F:metal ion binding"/>
    <property type="evidence" value="ECO:0007669"/>
    <property type="project" value="UniProtKB-KW"/>
</dbReference>
<evidence type="ECO:0000256" key="10">
    <source>
        <dbReference type="SAM" id="MobiDB-lite"/>
    </source>
</evidence>
<reference evidence="14" key="1">
    <citation type="submission" date="2016-06" db="EMBL/GenBank/DDBJ databases">
        <authorList>
            <person name="Varghese N."/>
            <person name="Submissions Spin"/>
        </authorList>
    </citation>
    <scope>NUCLEOTIDE SEQUENCE [LARGE SCALE GENOMIC DNA]</scope>
    <source>
        <strain evidence="14">DSM 45161</strain>
    </source>
</reference>
<organism evidence="13 14">
    <name type="scientific">Micromonospora coxensis</name>
    <dbReference type="NCBI Taxonomy" id="356852"/>
    <lineage>
        <taxon>Bacteria</taxon>
        <taxon>Bacillati</taxon>
        <taxon>Actinomycetota</taxon>
        <taxon>Actinomycetes</taxon>
        <taxon>Micromonosporales</taxon>
        <taxon>Micromonosporaceae</taxon>
        <taxon>Micromonospora</taxon>
    </lineage>
</organism>
<evidence type="ECO:0000256" key="1">
    <source>
        <dbReference type="ARBA" id="ARBA00001917"/>
    </source>
</evidence>
<dbReference type="Gene3D" id="3.50.50.60">
    <property type="entry name" value="FAD/NAD(P)-binding domain"/>
    <property type="match status" value="1"/>
</dbReference>
<dbReference type="OrthoDB" id="3169239at2"/>
<dbReference type="RefSeq" id="WP_088979067.1">
    <property type="nucleotide sequence ID" value="NZ_LT607753.1"/>
</dbReference>
<evidence type="ECO:0000256" key="7">
    <source>
        <dbReference type="ARBA" id="ARBA00023002"/>
    </source>
</evidence>
<accession>A0A1C5K2F2</accession>
<dbReference type="PRINTS" id="PR00411">
    <property type="entry name" value="PNDRDTASEI"/>
</dbReference>
<dbReference type="PANTHER" id="PTHR42917:SF2">
    <property type="entry name" value="2,4-DIENOYL-COA REDUCTASE [(2E)-ENOYL-COA-PRODUCING]"/>
    <property type="match status" value="1"/>
</dbReference>
<keyword evidence="14" id="KW-1185">Reference proteome</keyword>
<evidence type="ECO:0000256" key="3">
    <source>
        <dbReference type="ARBA" id="ARBA00011048"/>
    </source>
</evidence>
<evidence type="ECO:0000256" key="9">
    <source>
        <dbReference type="ARBA" id="ARBA00023014"/>
    </source>
</evidence>
<evidence type="ECO:0000256" key="5">
    <source>
        <dbReference type="ARBA" id="ARBA00022643"/>
    </source>
</evidence>
<comment type="cofactor">
    <cofactor evidence="2">
        <name>[4Fe-4S] cluster</name>
        <dbReference type="ChEBI" id="CHEBI:49883"/>
    </cofactor>
</comment>
<feature type="region of interest" description="Disordered" evidence="10">
    <location>
        <begin position="682"/>
        <end position="704"/>
    </location>
</feature>
<dbReference type="InterPro" id="IPR001155">
    <property type="entry name" value="OxRdtase_FMN_N"/>
</dbReference>
<protein>
    <submittedName>
        <fullName evidence="13">2,4-dienoyl-CoA reductase (NADPH2)</fullName>
    </submittedName>
</protein>
<comment type="similarity">
    <text evidence="3">In the N-terminal section; belongs to the NADH:flavin oxidoreductase/NADH oxidase family.</text>
</comment>
<evidence type="ECO:0000256" key="6">
    <source>
        <dbReference type="ARBA" id="ARBA00022723"/>
    </source>
</evidence>
<evidence type="ECO:0000313" key="13">
    <source>
        <dbReference type="EMBL" id="SCG76962.1"/>
    </source>
</evidence>
<evidence type="ECO:0000259" key="12">
    <source>
        <dbReference type="Pfam" id="PF07992"/>
    </source>
</evidence>
<keyword evidence="8" id="KW-0408">Iron</keyword>
<dbReference type="AlphaFoldDB" id="A0A1C5K2F2"/>
<evidence type="ECO:0000313" key="14">
    <source>
        <dbReference type="Proteomes" id="UP000198215"/>
    </source>
</evidence>
<dbReference type="SUPFAM" id="SSF51905">
    <property type="entry name" value="FAD/NAD(P)-binding domain"/>
    <property type="match status" value="1"/>
</dbReference>
<dbReference type="InterPro" id="IPR023753">
    <property type="entry name" value="FAD/NAD-binding_dom"/>
</dbReference>
<evidence type="ECO:0000256" key="2">
    <source>
        <dbReference type="ARBA" id="ARBA00001966"/>
    </source>
</evidence>
<keyword evidence="5" id="KW-0288">FMN</keyword>
<keyword evidence="4" id="KW-0285">Flavoprotein</keyword>
<dbReference type="Gene3D" id="3.40.50.720">
    <property type="entry name" value="NAD(P)-binding Rossmann-like Domain"/>
    <property type="match status" value="1"/>
</dbReference>
<dbReference type="GO" id="GO:0051536">
    <property type="term" value="F:iron-sulfur cluster binding"/>
    <property type="evidence" value="ECO:0007669"/>
    <property type="project" value="UniProtKB-KW"/>
</dbReference>
<dbReference type="PRINTS" id="PR00368">
    <property type="entry name" value="FADPNR"/>
</dbReference>
<proteinExistence type="inferred from homology"/>
<dbReference type="Pfam" id="PF07992">
    <property type="entry name" value="Pyr_redox_2"/>
    <property type="match status" value="1"/>
</dbReference>
<keyword evidence="6" id="KW-0479">Metal-binding</keyword>